<evidence type="ECO:0000256" key="3">
    <source>
        <dbReference type="ARBA" id="ARBA00022679"/>
    </source>
</evidence>
<evidence type="ECO:0000256" key="9">
    <source>
        <dbReference type="ARBA" id="ARBA00031547"/>
    </source>
</evidence>
<dbReference type="Proteomes" id="UP000002009">
    <property type="component" value="Chromosome 3"/>
</dbReference>
<keyword evidence="6" id="KW-0547">Nucleotide-binding</keyword>
<evidence type="ECO:0000313" key="11">
    <source>
        <dbReference type="EMBL" id="ACO62015.1"/>
    </source>
</evidence>
<dbReference type="OMA" id="YGPYGWL"/>
<evidence type="ECO:0000256" key="4">
    <source>
        <dbReference type="ARBA" id="ARBA00022695"/>
    </source>
</evidence>
<dbReference type="PANTHER" id="PTHR32057:SF14">
    <property type="entry name" value="PROTEIN ADENYLYLTRANSFERASE SELO, MITOCHONDRIAL"/>
    <property type="match status" value="1"/>
</dbReference>
<keyword evidence="12" id="KW-1185">Reference proteome</keyword>
<evidence type="ECO:0000256" key="6">
    <source>
        <dbReference type="ARBA" id="ARBA00022741"/>
    </source>
</evidence>
<dbReference type="InterPro" id="IPR003846">
    <property type="entry name" value="SelO"/>
</dbReference>
<dbReference type="EMBL" id="CP001324">
    <property type="protein sequence ID" value="ACO62015.1"/>
    <property type="molecule type" value="Genomic_DNA"/>
</dbReference>
<dbReference type="OrthoDB" id="10254721at2759"/>
<evidence type="ECO:0000256" key="8">
    <source>
        <dbReference type="ARBA" id="ARBA00022842"/>
    </source>
</evidence>
<dbReference type="Pfam" id="PF02696">
    <property type="entry name" value="SelO"/>
    <property type="match status" value="2"/>
</dbReference>
<dbReference type="GeneID" id="8242372"/>
<comment type="similarity">
    <text evidence="2">Belongs to the SELO family.</text>
</comment>
<dbReference type="eggNOG" id="KOG2542">
    <property type="taxonomic scope" value="Eukaryota"/>
</dbReference>
<dbReference type="AlphaFoldDB" id="C1E320"/>
<dbReference type="InParanoid" id="C1E320"/>
<keyword evidence="7" id="KW-0067">ATP-binding</keyword>
<evidence type="ECO:0000256" key="10">
    <source>
        <dbReference type="SAM" id="MobiDB-lite"/>
    </source>
</evidence>
<evidence type="ECO:0000256" key="7">
    <source>
        <dbReference type="ARBA" id="ARBA00022840"/>
    </source>
</evidence>
<dbReference type="STRING" id="296587.C1E320"/>
<proteinExistence type="inferred from homology"/>
<organism evidence="11 12">
    <name type="scientific">Micromonas commoda (strain RCC299 / NOUM17 / CCMP2709)</name>
    <name type="common">Picoplanktonic green alga</name>
    <dbReference type="NCBI Taxonomy" id="296587"/>
    <lineage>
        <taxon>Eukaryota</taxon>
        <taxon>Viridiplantae</taxon>
        <taxon>Chlorophyta</taxon>
        <taxon>Mamiellophyceae</taxon>
        <taxon>Mamiellales</taxon>
        <taxon>Mamiellaceae</taxon>
        <taxon>Micromonas</taxon>
    </lineage>
</organism>
<dbReference type="GO" id="GO:0005524">
    <property type="term" value="F:ATP binding"/>
    <property type="evidence" value="ECO:0007669"/>
    <property type="project" value="UniProtKB-KW"/>
</dbReference>
<dbReference type="PANTHER" id="PTHR32057">
    <property type="entry name" value="PROTEIN ADENYLYLTRANSFERASE SELO, MITOCHONDRIAL"/>
    <property type="match status" value="1"/>
</dbReference>
<sequence>MDAAPSVLGLAARADHSWTRHLNPDPDTDANAPNRKSRQVKSGHYVRVDPTPLRQPETVIYSPDMIKRLGIDEADVKAPNGERFARFFSGDKSAVPGMDTWATPYALSIMGQRQVSNCPFGTGNGYGDGRAVSVGEVLGPDGVRWEMQLKGGGPTPFCRGADGRAVLRSSIREFLASEAMHALGVDTTRALSLVVSRGGDVARRPWYDPNADKDASAESISMDDPRLARYPDDVKRQIIRQFASQKRDPDVMIVETCAITTRVAPSFTRVGHVDLFGRRASRAGAGTAQMDELRKMVRHAIFREFPEILNESSAGDDADDGDGDVTPEQVAAFLVSSGAAIADLVCGWLRVGFCQGNFNADNCLVGGRTMDYGPFGWMDAYDPLFAKWTGSGEHFAFMNQPGAGLANFAVLAASCAPLLKGGEDEAQAIVERMQGEMEQKVADVWRVKLGLRESQRAAAAKLFDYKLEPLMRDSNVDYTLVFRQLAECLKLPHDVSDDDLLEPLACAFYDSPNNFYDEGTRAKWCDFVRSWRDEVAGSNPNTTSTIEAMNKVNPAYVLREWMLVDAYTAAKERDDFSVLEELFELTRTPYELGSETMQEKYYRRAPDRALKAGGTAFMS</sequence>
<reference evidence="11 12" key="1">
    <citation type="journal article" date="2009" name="Science">
        <title>Green evolution and dynamic adaptations revealed by genomes of the marine picoeukaryotes Micromonas.</title>
        <authorList>
            <person name="Worden A.Z."/>
            <person name="Lee J.H."/>
            <person name="Mock T."/>
            <person name="Rouze P."/>
            <person name="Simmons M.P."/>
            <person name="Aerts A.L."/>
            <person name="Allen A.E."/>
            <person name="Cuvelier M.L."/>
            <person name="Derelle E."/>
            <person name="Everett M.V."/>
            <person name="Foulon E."/>
            <person name="Grimwood J."/>
            <person name="Gundlach H."/>
            <person name="Henrissat B."/>
            <person name="Napoli C."/>
            <person name="McDonald S.M."/>
            <person name="Parker M.S."/>
            <person name="Rombauts S."/>
            <person name="Salamov A."/>
            <person name="Von Dassow P."/>
            <person name="Badger J.H."/>
            <person name="Coutinho P.M."/>
            <person name="Demir E."/>
            <person name="Dubchak I."/>
            <person name="Gentemann C."/>
            <person name="Eikrem W."/>
            <person name="Gready J.E."/>
            <person name="John U."/>
            <person name="Lanier W."/>
            <person name="Lindquist E.A."/>
            <person name="Lucas S."/>
            <person name="Mayer K.F."/>
            <person name="Moreau H."/>
            <person name="Not F."/>
            <person name="Otillar R."/>
            <person name="Panaud O."/>
            <person name="Pangilinan J."/>
            <person name="Paulsen I."/>
            <person name="Piegu B."/>
            <person name="Poliakov A."/>
            <person name="Robbens S."/>
            <person name="Schmutz J."/>
            <person name="Toulza E."/>
            <person name="Wyss T."/>
            <person name="Zelensky A."/>
            <person name="Zhou K."/>
            <person name="Armbrust E.V."/>
            <person name="Bhattacharya D."/>
            <person name="Goodenough U.W."/>
            <person name="Van de Peer Y."/>
            <person name="Grigoriev I.V."/>
        </authorList>
    </citation>
    <scope>NUCLEOTIDE SEQUENCE [LARGE SCALE GENOMIC DNA]</scope>
    <source>
        <strain evidence="12">RCC299 / NOUM17</strain>
    </source>
</reference>
<evidence type="ECO:0000256" key="1">
    <source>
        <dbReference type="ARBA" id="ARBA00001946"/>
    </source>
</evidence>
<dbReference type="FunCoup" id="C1E320">
    <property type="interactions" value="1337"/>
</dbReference>
<gene>
    <name evidence="11" type="primary">SELO</name>
    <name evidence="11" type="ORF">MICPUN_113708</name>
</gene>
<keyword evidence="4" id="KW-0548">Nucleotidyltransferase</keyword>
<evidence type="ECO:0000256" key="5">
    <source>
        <dbReference type="ARBA" id="ARBA00022723"/>
    </source>
</evidence>
<dbReference type="KEGG" id="mis:MICPUN_113708"/>
<dbReference type="RefSeq" id="XP_002500757.1">
    <property type="nucleotide sequence ID" value="XM_002500711.1"/>
</dbReference>
<keyword evidence="3" id="KW-0808">Transferase</keyword>
<accession>C1E320</accession>
<evidence type="ECO:0000313" key="12">
    <source>
        <dbReference type="Proteomes" id="UP000002009"/>
    </source>
</evidence>
<keyword evidence="5" id="KW-0479">Metal-binding</keyword>
<dbReference type="GO" id="GO:0005739">
    <property type="term" value="C:mitochondrion"/>
    <property type="evidence" value="ECO:0007669"/>
    <property type="project" value="TreeGrafter"/>
</dbReference>
<dbReference type="GO" id="GO:0046872">
    <property type="term" value="F:metal ion binding"/>
    <property type="evidence" value="ECO:0007669"/>
    <property type="project" value="UniProtKB-KW"/>
</dbReference>
<dbReference type="GO" id="GO:0070733">
    <property type="term" value="F:AMPylase activity"/>
    <property type="evidence" value="ECO:0007669"/>
    <property type="project" value="TreeGrafter"/>
</dbReference>
<feature type="region of interest" description="Disordered" evidence="10">
    <location>
        <begin position="18"/>
        <end position="49"/>
    </location>
</feature>
<keyword evidence="8" id="KW-0460">Magnesium</keyword>
<comment type="cofactor">
    <cofactor evidence="1">
        <name>Mg(2+)</name>
        <dbReference type="ChEBI" id="CHEBI:18420"/>
    </cofactor>
</comment>
<evidence type="ECO:0000256" key="2">
    <source>
        <dbReference type="ARBA" id="ARBA00009747"/>
    </source>
</evidence>
<protein>
    <recommendedName>
        <fullName evidence="9">Selenoprotein O</fullName>
    </recommendedName>
</protein>
<name>C1E320_MICCC</name>